<reference evidence="1 2" key="1">
    <citation type="submission" date="2013-08" db="EMBL/GenBank/DDBJ databases">
        <authorList>
            <person name="Durkin A.S."/>
            <person name="Haft D.R."/>
            <person name="McCorrison J."/>
            <person name="Torralba M."/>
            <person name="Gillis M."/>
            <person name="Haft D.H."/>
            <person name="Methe B."/>
            <person name="Sutton G."/>
            <person name="Nelson K.E."/>
        </authorList>
    </citation>
    <scope>NUCLEOTIDE SEQUENCE [LARGE SCALE GENOMIC DNA]</scope>
    <source>
        <strain evidence="1 2">F0068</strain>
    </source>
</reference>
<gene>
    <name evidence="1" type="ORF">HMPREF1218_2028</name>
</gene>
<comment type="caution">
    <text evidence="1">The sequence shown here is derived from an EMBL/GenBank/DDBJ whole genome shotgun (WGS) entry which is preliminary data.</text>
</comment>
<keyword evidence="2" id="KW-1185">Reference proteome</keyword>
<dbReference type="Pfam" id="PF05947">
    <property type="entry name" value="T6SS_TssF"/>
    <property type="match status" value="1"/>
</dbReference>
<dbReference type="AlphaFoldDB" id="U2LIP4"/>
<evidence type="ECO:0000313" key="2">
    <source>
        <dbReference type="Proteomes" id="UP000016600"/>
    </source>
</evidence>
<sequence>MIDKRQREIKDRISRYAMDLWGISDPSRMDPIVDLLLDVFAYNSSRLYQDIDAADASILHRLARLLVPHKWSLPFPSHALMTVCPASDNIRTLSIKDHFYADRMIFSKGAVRLFFTPLANYPLIQAQVKCIAFGHKILTYMNDGRHIESFSDRDGKDDKNSVWVGIEISEQTLLNTESLTLCILPEDNRLTPFIKDIQAYDTDGNPLCVHNPSFSLPDKEKYHYFDDISDYYADHFITIDLTEQSCQEKLCCTSFPRIWNNDTVEKNAGNLYWVKLQFPKLLSYMNFEGMRILMNTFPVVNRRAEFKRHSFAREGTIISLPCDDGMHLLNVDSLQDNTGKDYTDMQSHYEERHSGAFSLYFGNLERFDSDNASTLIIRLMQLIREDGSAFFSTNTDLLDAQLNELYTKIDEIGKNVYDTIQRGSKQRAFLLTLPQKNAEDAEVRYWVTDGDTANGLDSRSLLYQHGIDKFLVTGIRFQTVTKQGTVHKDEQDLINSLRYGLLSRDRIVTQEDVRSYIFHKMGALVKSVDIRDGIDISPDVRKGIVRTTEVRITVRQMSDNETVDLPATAHFLEKELTKRSISKIPYKIFFE</sequence>
<protein>
    <submittedName>
        <fullName evidence="1">Uncharacterized protein</fullName>
    </submittedName>
</protein>
<dbReference type="Proteomes" id="UP000016600">
    <property type="component" value="Unassembled WGS sequence"/>
</dbReference>
<proteinExistence type="predicted"/>
<evidence type="ECO:0000313" key="1">
    <source>
        <dbReference type="EMBL" id="ERK04323.1"/>
    </source>
</evidence>
<name>U2LIP4_9BACT</name>
<organism evidence="1 2">
    <name type="scientific">Hoylesella pleuritidis F0068</name>
    <dbReference type="NCBI Taxonomy" id="1081904"/>
    <lineage>
        <taxon>Bacteria</taxon>
        <taxon>Pseudomonadati</taxon>
        <taxon>Bacteroidota</taxon>
        <taxon>Bacteroidia</taxon>
        <taxon>Bacteroidales</taxon>
        <taxon>Prevotellaceae</taxon>
        <taxon>Hoylesella</taxon>
    </lineage>
</organism>
<accession>U2LIP4</accession>
<dbReference type="EMBL" id="AWET01000003">
    <property type="protein sequence ID" value="ERK04323.1"/>
    <property type="molecule type" value="Genomic_DNA"/>
</dbReference>
<dbReference type="PATRIC" id="fig|1081904.3.peg.26"/>
<dbReference type="RefSeq" id="WP_021582784.1">
    <property type="nucleotide sequence ID" value="NZ_AWET01000003.1"/>
</dbReference>
<dbReference type="InterPro" id="IPR010272">
    <property type="entry name" value="T6SS_TssF"/>
</dbReference>